<dbReference type="EMBL" id="KN833690">
    <property type="protein sequence ID" value="KIK29158.1"/>
    <property type="molecule type" value="Genomic_DNA"/>
</dbReference>
<reference evidence="1 2" key="1">
    <citation type="submission" date="2014-04" db="EMBL/GenBank/DDBJ databases">
        <authorList>
            <consortium name="DOE Joint Genome Institute"/>
            <person name="Kuo A."/>
            <person name="Kohler A."/>
            <person name="Costa M.D."/>
            <person name="Nagy L.G."/>
            <person name="Floudas D."/>
            <person name="Copeland A."/>
            <person name="Barry K.W."/>
            <person name="Cichocki N."/>
            <person name="Veneault-Fourrey C."/>
            <person name="LaButti K."/>
            <person name="Lindquist E.A."/>
            <person name="Lipzen A."/>
            <person name="Lundell T."/>
            <person name="Morin E."/>
            <person name="Murat C."/>
            <person name="Sun H."/>
            <person name="Tunlid A."/>
            <person name="Henrissat B."/>
            <person name="Grigoriev I.V."/>
            <person name="Hibbett D.S."/>
            <person name="Martin F."/>
            <person name="Nordberg H.P."/>
            <person name="Cantor M.N."/>
            <person name="Hua S.X."/>
        </authorList>
    </citation>
    <scope>NUCLEOTIDE SEQUENCE [LARGE SCALE GENOMIC DNA]</scope>
    <source>
        <strain evidence="1 2">441</strain>
    </source>
</reference>
<reference evidence="2" key="2">
    <citation type="submission" date="2015-01" db="EMBL/GenBank/DDBJ databases">
        <title>Evolutionary Origins and Diversification of the Mycorrhizal Mutualists.</title>
        <authorList>
            <consortium name="DOE Joint Genome Institute"/>
            <consortium name="Mycorrhizal Genomics Consortium"/>
            <person name="Kohler A."/>
            <person name="Kuo A."/>
            <person name="Nagy L.G."/>
            <person name="Floudas D."/>
            <person name="Copeland A."/>
            <person name="Barry K.W."/>
            <person name="Cichocki N."/>
            <person name="Veneault-Fourrey C."/>
            <person name="LaButti K."/>
            <person name="Lindquist E.A."/>
            <person name="Lipzen A."/>
            <person name="Lundell T."/>
            <person name="Morin E."/>
            <person name="Murat C."/>
            <person name="Riley R."/>
            <person name="Ohm R."/>
            <person name="Sun H."/>
            <person name="Tunlid A."/>
            <person name="Henrissat B."/>
            <person name="Grigoriev I.V."/>
            <person name="Hibbett D.S."/>
            <person name="Martin F."/>
        </authorList>
    </citation>
    <scope>NUCLEOTIDE SEQUENCE [LARGE SCALE GENOMIC DNA]</scope>
    <source>
        <strain evidence="2">441</strain>
    </source>
</reference>
<evidence type="ECO:0000313" key="1">
    <source>
        <dbReference type="EMBL" id="KIK29158.1"/>
    </source>
</evidence>
<dbReference type="AlphaFoldDB" id="A0A0D0AAX3"/>
<keyword evidence="2" id="KW-1185">Reference proteome</keyword>
<sequence>MHEPNRNLGERTFGVCARTSGSTSDLSSCTTELMPTPGGSFSFTSVFWSLQDYQ</sequence>
<dbReference type="Proteomes" id="UP000054018">
    <property type="component" value="Unassembled WGS sequence"/>
</dbReference>
<organism evidence="1 2">
    <name type="scientific">Pisolithus microcarpus 441</name>
    <dbReference type="NCBI Taxonomy" id="765257"/>
    <lineage>
        <taxon>Eukaryota</taxon>
        <taxon>Fungi</taxon>
        <taxon>Dikarya</taxon>
        <taxon>Basidiomycota</taxon>
        <taxon>Agaricomycotina</taxon>
        <taxon>Agaricomycetes</taxon>
        <taxon>Agaricomycetidae</taxon>
        <taxon>Boletales</taxon>
        <taxon>Sclerodermatineae</taxon>
        <taxon>Pisolithaceae</taxon>
        <taxon>Pisolithus</taxon>
    </lineage>
</organism>
<proteinExistence type="predicted"/>
<name>A0A0D0AAX3_9AGAM</name>
<protein>
    <submittedName>
        <fullName evidence="1">Uncharacterized protein</fullName>
    </submittedName>
</protein>
<accession>A0A0D0AAX3</accession>
<gene>
    <name evidence="1" type="ORF">PISMIDRAFT_672571</name>
</gene>
<evidence type="ECO:0000313" key="2">
    <source>
        <dbReference type="Proteomes" id="UP000054018"/>
    </source>
</evidence>
<dbReference type="HOGENOM" id="CLU_3051280_0_0_1"/>